<evidence type="ECO:0000313" key="2">
    <source>
        <dbReference type="Proteomes" id="UP000092460"/>
    </source>
</evidence>
<name>A0A1B0BSK4_9MUSC</name>
<keyword evidence="2" id="KW-1185">Reference proteome</keyword>
<organism evidence="1 2">
    <name type="scientific">Glossina palpalis gambiensis</name>
    <dbReference type="NCBI Taxonomy" id="67801"/>
    <lineage>
        <taxon>Eukaryota</taxon>
        <taxon>Metazoa</taxon>
        <taxon>Ecdysozoa</taxon>
        <taxon>Arthropoda</taxon>
        <taxon>Hexapoda</taxon>
        <taxon>Insecta</taxon>
        <taxon>Pterygota</taxon>
        <taxon>Neoptera</taxon>
        <taxon>Endopterygota</taxon>
        <taxon>Diptera</taxon>
        <taxon>Brachycera</taxon>
        <taxon>Muscomorpha</taxon>
        <taxon>Hippoboscoidea</taxon>
        <taxon>Glossinidae</taxon>
        <taxon>Glossina</taxon>
    </lineage>
</organism>
<accession>A0A1B0BSK4</accession>
<dbReference type="Proteomes" id="UP000092460">
    <property type="component" value="Unassembled WGS sequence"/>
</dbReference>
<dbReference type="AlphaFoldDB" id="A0A1B0BSK4"/>
<reference evidence="1" key="2">
    <citation type="submission" date="2020-05" db="UniProtKB">
        <authorList>
            <consortium name="EnsemblMetazoa"/>
        </authorList>
    </citation>
    <scope>IDENTIFICATION</scope>
    <source>
        <strain evidence="1">IAEA</strain>
    </source>
</reference>
<dbReference type="EMBL" id="JXJN01019753">
    <property type="status" value="NOT_ANNOTATED_CDS"/>
    <property type="molecule type" value="Genomic_DNA"/>
</dbReference>
<evidence type="ECO:0000313" key="1">
    <source>
        <dbReference type="EnsemblMetazoa" id="GPPI039291-PA"/>
    </source>
</evidence>
<protein>
    <submittedName>
        <fullName evidence="1">Uncharacterized protein</fullName>
    </submittedName>
</protein>
<dbReference type="EnsemblMetazoa" id="GPPI039291-RA">
    <property type="protein sequence ID" value="GPPI039291-PA"/>
    <property type="gene ID" value="GPPI039291"/>
</dbReference>
<reference evidence="2" key="1">
    <citation type="submission" date="2015-01" db="EMBL/GenBank/DDBJ databases">
        <authorList>
            <person name="Aksoy S."/>
            <person name="Warren W."/>
            <person name="Wilson R.K."/>
        </authorList>
    </citation>
    <scope>NUCLEOTIDE SEQUENCE [LARGE SCALE GENOMIC DNA]</scope>
    <source>
        <strain evidence="2">IAEA</strain>
    </source>
</reference>
<dbReference type="VEuPathDB" id="VectorBase:GPPI039291"/>
<proteinExistence type="predicted"/>
<sequence>MPENKRSKQGFTKKNINQYLCEILPVFELISSVPNTISFHVCEAPFQENMARGDKKSNSLTPSESYILTSSEQHISGKCCFVDSSLQKNDDERIICRGNKIKKLIKYLENGVTS</sequence>